<proteinExistence type="predicted"/>
<keyword evidence="2" id="KW-0472">Membrane</keyword>
<evidence type="ECO:0000313" key="3">
    <source>
        <dbReference type="EMBL" id="CAE8602471.1"/>
    </source>
</evidence>
<comment type="caution">
    <text evidence="3">The sequence shown here is derived from an EMBL/GenBank/DDBJ whole genome shotgun (WGS) entry which is preliminary data.</text>
</comment>
<evidence type="ECO:0000313" key="4">
    <source>
        <dbReference type="Proteomes" id="UP000654075"/>
    </source>
</evidence>
<dbReference type="AlphaFoldDB" id="A0A813EMU6"/>
<dbReference type="Proteomes" id="UP000654075">
    <property type="component" value="Unassembled WGS sequence"/>
</dbReference>
<evidence type="ECO:0000256" key="1">
    <source>
        <dbReference type="SAM" id="MobiDB-lite"/>
    </source>
</evidence>
<feature type="region of interest" description="Disordered" evidence="1">
    <location>
        <begin position="1"/>
        <end position="77"/>
    </location>
</feature>
<keyword evidence="2" id="KW-1133">Transmembrane helix</keyword>
<gene>
    <name evidence="3" type="ORF">PGLA1383_LOCUS20712</name>
</gene>
<feature type="compositionally biased region" description="Acidic residues" evidence="1">
    <location>
        <begin position="55"/>
        <end position="66"/>
    </location>
</feature>
<name>A0A813EMU6_POLGL</name>
<keyword evidence="2" id="KW-0812">Transmembrane</keyword>
<accession>A0A813EMU6</accession>
<dbReference type="EMBL" id="CAJNNV010014336">
    <property type="protein sequence ID" value="CAE8602471.1"/>
    <property type="molecule type" value="Genomic_DNA"/>
</dbReference>
<feature type="transmembrane region" description="Helical" evidence="2">
    <location>
        <begin position="145"/>
        <end position="167"/>
    </location>
</feature>
<feature type="compositionally biased region" description="Acidic residues" evidence="1">
    <location>
        <begin position="22"/>
        <end position="35"/>
    </location>
</feature>
<sequence>MAARDALRPGRPGASSYAALADSDDDAEEDSESGGDEATSPAIQHDGESSGSITGDEDADEDEDGDAAALAAQSGPRRRLEGSDLALYREERGIKVGFHSPSDSRFGAEDFLESRYPILEFEDLGHFGVPHDLVAACCGPVIKAVVLRVVFCSRLFLLLLFVVVVVLRVAVFVVVFVVAVAVHVAVIACVSSGCGLSLVCSRQLTHASKADNSNIINNNNSNNSNNNNKADGVQVDPYSRPRFNPKSGACCSGAKLLLPHRLLPLRLLQPHSMR</sequence>
<feature type="transmembrane region" description="Helical" evidence="2">
    <location>
        <begin position="173"/>
        <end position="199"/>
    </location>
</feature>
<organism evidence="3 4">
    <name type="scientific">Polarella glacialis</name>
    <name type="common">Dinoflagellate</name>
    <dbReference type="NCBI Taxonomy" id="89957"/>
    <lineage>
        <taxon>Eukaryota</taxon>
        <taxon>Sar</taxon>
        <taxon>Alveolata</taxon>
        <taxon>Dinophyceae</taxon>
        <taxon>Suessiales</taxon>
        <taxon>Suessiaceae</taxon>
        <taxon>Polarella</taxon>
    </lineage>
</organism>
<protein>
    <submittedName>
        <fullName evidence="3">Uncharacterized protein</fullName>
    </submittedName>
</protein>
<keyword evidence="4" id="KW-1185">Reference proteome</keyword>
<reference evidence="3" key="1">
    <citation type="submission" date="2021-02" db="EMBL/GenBank/DDBJ databases">
        <authorList>
            <person name="Dougan E. K."/>
            <person name="Rhodes N."/>
            <person name="Thang M."/>
            <person name="Chan C."/>
        </authorList>
    </citation>
    <scope>NUCLEOTIDE SEQUENCE</scope>
</reference>
<evidence type="ECO:0000256" key="2">
    <source>
        <dbReference type="SAM" id="Phobius"/>
    </source>
</evidence>